<evidence type="ECO:0000256" key="1">
    <source>
        <dbReference type="ARBA" id="ARBA00023127"/>
    </source>
</evidence>
<dbReference type="Pfam" id="PF08613">
    <property type="entry name" value="Cyclin"/>
    <property type="match status" value="1"/>
</dbReference>
<dbReference type="EMBL" id="HBHW01011493">
    <property type="protein sequence ID" value="CAE0040895.1"/>
    <property type="molecule type" value="Transcribed_RNA"/>
</dbReference>
<proteinExistence type="inferred from homology"/>
<dbReference type="InterPro" id="IPR036915">
    <property type="entry name" value="Cyclin-like_sf"/>
</dbReference>
<sequence length="187" mass="21403">MEKTINFENEEYIRLSGKALVSAVAAALQRACTDKEPVESTIPKCFYGRKQSISMESYVQRLYEYMDCSDVVFITALVYLDRLEIANRNNRLTPENVHRLFATSVLLAVKYQDDEIFNNSYYAMVFGFSNLAEANHFEATLLSFLDFRVNVSEKEYLFYKTHLIQSLAQTPRQSEFVLSSVPVASAA</sequence>
<dbReference type="InterPro" id="IPR013922">
    <property type="entry name" value="Cyclin_PHO80-like"/>
</dbReference>
<comment type="similarity">
    <text evidence="2">Belongs to the cyclin family.</text>
</comment>
<dbReference type="GO" id="GO:0051301">
    <property type="term" value="P:cell division"/>
    <property type="evidence" value="ECO:0007669"/>
    <property type="project" value="UniProtKB-UniRule"/>
</dbReference>
<dbReference type="GO" id="GO:0019901">
    <property type="term" value="F:protein kinase binding"/>
    <property type="evidence" value="ECO:0007669"/>
    <property type="project" value="UniProtKB-UniRule"/>
</dbReference>
<dbReference type="AlphaFoldDB" id="A0A7S2ZIP8"/>
<evidence type="ECO:0000313" key="3">
    <source>
        <dbReference type="EMBL" id="CAE0040895.1"/>
    </source>
</evidence>
<dbReference type="PIRSF" id="PIRSF027110">
    <property type="entry name" value="PREG"/>
    <property type="match status" value="1"/>
</dbReference>
<dbReference type="InterPro" id="IPR012389">
    <property type="entry name" value="Cyclin_P/U"/>
</dbReference>
<dbReference type="Gene3D" id="1.10.472.10">
    <property type="entry name" value="Cyclin-like"/>
    <property type="match status" value="1"/>
</dbReference>
<accession>A0A7S2ZIP8</accession>
<dbReference type="PANTHER" id="PTHR15615">
    <property type="match status" value="1"/>
</dbReference>
<name>A0A7S2ZIP8_9RHOD</name>
<protein>
    <recommendedName>
        <fullName evidence="2">Cyclin</fullName>
    </recommendedName>
</protein>
<keyword evidence="1 2" id="KW-0195">Cyclin</keyword>
<dbReference type="SUPFAM" id="SSF47954">
    <property type="entry name" value="Cyclin-like"/>
    <property type="match status" value="1"/>
</dbReference>
<organism evidence="3">
    <name type="scientific">Rhodosorus marinus</name>
    <dbReference type="NCBI Taxonomy" id="101924"/>
    <lineage>
        <taxon>Eukaryota</taxon>
        <taxon>Rhodophyta</taxon>
        <taxon>Stylonematophyceae</taxon>
        <taxon>Stylonematales</taxon>
        <taxon>Stylonemataceae</taxon>
        <taxon>Rhodosorus</taxon>
    </lineage>
</organism>
<reference evidence="3" key="1">
    <citation type="submission" date="2021-01" db="EMBL/GenBank/DDBJ databases">
        <authorList>
            <person name="Corre E."/>
            <person name="Pelletier E."/>
            <person name="Niang G."/>
            <person name="Scheremetjew M."/>
            <person name="Finn R."/>
            <person name="Kale V."/>
            <person name="Holt S."/>
            <person name="Cochrane G."/>
            <person name="Meng A."/>
            <person name="Brown T."/>
            <person name="Cohen L."/>
        </authorList>
    </citation>
    <scope>NUCLEOTIDE SEQUENCE</scope>
    <source>
        <strain evidence="3">CCMP 769</strain>
    </source>
</reference>
<evidence type="ECO:0000256" key="2">
    <source>
        <dbReference type="PIRNR" id="PIRNR027110"/>
    </source>
</evidence>
<dbReference type="PANTHER" id="PTHR15615:SF108">
    <property type="entry name" value="PROTEIN CNPPD1"/>
    <property type="match status" value="1"/>
</dbReference>
<gene>
    <name evidence="3" type="ORF">RMAR00112_LOCUS8859</name>
</gene>